<dbReference type="AlphaFoldDB" id="A0A517SRJ7"/>
<sequence precursor="true">MKIKLRGIVVAFAMLPASAFGQERLTGDNSSVAQTAFTGDSSAEVVGDLALESVGDLSPQLQLAPLDLPPIAGPAIASPSDRIAAQPMPHVAGDLAPVATADGILPPAPGQPIAPPAIGSQSVGDLGPAFKEIVAGQILMPVFPGTPDALEPSATPGIQATVVGDLKIPHAAPEIGPAPRIAPAPMPTPLAETSVVDLDQASRDRIEASLKERESQRSQAASTDNMTAVEIDDLVTGPEVNIATLTQAEETEAAEEAEAASPSDVAAPPAPIAEAATEPPVSPIIASSGDKGPACDVSCDSSRALLPNLCTREGWIRGELLFSWMKERNSPPLVVSNDVGALPQIGVAGARNELGDPLDTTFSTGILLEWGRYRDECHGFSGRFRYIGGNGDGVVLSGNQNQADRSYGIPFLDGGANDAVIVSQQGLTSGTVDVLYKSSLLMAEAISHYRYQGGSSGQIDLTAGYTFAAFNDSVRIRTTTTNINDGTLPRTDHSDSFNAKNRFHGMQLGMTSLKHYQKWSLRSMAKVHFGYNQQTVEINGQTTDFLANAPAANFNAGILADENQGVLQRDAFTWMPELDIDLEYHYRRNLDLTLGYTFLLLDDVAIAGEHIDPNVSPTPPGAADVVPAGFPLHSTTHWVQSINIGAIYHY</sequence>
<name>A0A517SRJ7_9BACT</name>
<dbReference type="Proteomes" id="UP000315003">
    <property type="component" value="Chromosome"/>
</dbReference>
<keyword evidence="2" id="KW-0732">Signal</keyword>
<reference evidence="3 4" key="1">
    <citation type="submission" date="2019-02" db="EMBL/GenBank/DDBJ databases">
        <title>Deep-cultivation of Planctomycetes and their phenomic and genomic characterization uncovers novel biology.</title>
        <authorList>
            <person name="Wiegand S."/>
            <person name="Jogler M."/>
            <person name="Boedeker C."/>
            <person name="Pinto D."/>
            <person name="Vollmers J."/>
            <person name="Rivas-Marin E."/>
            <person name="Kohn T."/>
            <person name="Peeters S.H."/>
            <person name="Heuer A."/>
            <person name="Rast P."/>
            <person name="Oberbeckmann S."/>
            <person name="Bunk B."/>
            <person name="Jeske O."/>
            <person name="Meyerdierks A."/>
            <person name="Storesund J.E."/>
            <person name="Kallscheuer N."/>
            <person name="Luecker S."/>
            <person name="Lage O.M."/>
            <person name="Pohl T."/>
            <person name="Merkel B.J."/>
            <person name="Hornburger P."/>
            <person name="Mueller R.-W."/>
            <person name="Bruemmer F."/>
            <person name="Labrenz M."/>
            <person name="Spormann A.M."/>
            <person name="Op den Camp H."/>
            <person name="Overmann J."/>
            <person name="Amann R."/>
            <person name="Jetten M.S.M."/>
            <person name="Mascher T."/>
            <person name="Medema M.H."/>
            <person name="Devos D.P."/>
            <person name="Kaster A.-K."/>
            <person name="Ovreas L."/>
            <person name="Rohde M."/>
            <person name="Galperin M.Y."/>
            <person name="Jogler C."/>
        </authorList>
    </citation>
    <scope>NUCLEOTIDE SEQUENCE [LARGE SCALE GENOMIC DNA]</scope>
    <source>
        <strain evidence="3 4">SV_7m_r</strain>
    </source>
</reference>
<feature type="signal peptide" evidence="2">
    <location>
        <begin position="1"/>
        <end position="19"/>
    </location>
</feature>
<gene>
    <name evidence="3" type="ORF">SV7mr_12500</name>
</gene>
<dbReference type="OrthoDB" id="8212403at2"/>
<feature type="compositionally biased region" description="Low complexity" evidence="1">
    <location>
        <begin position="259"/>
        <end position="270"/>
    </location>
</feature>
<proteinExistence type="predicted"/>
<dbReference type="EMBL" id="CP036272">
    <property type="protein sequence ID" value="QDT58751.1"/>
    <property type="molecule type" value="Genomic_DNA"/>
</dbReference>
<evidence type="ECO:0000313" key="4">
    <source>
        <dbReference type="Proteomes" id="UP000315003"/>
    </source>
</evidence>
<evidence type="ECO:0000256" key="2">
    <source>
        <dbReference type="SAM" id="SignalP"/>
    </source>
</evidence>
<evidence type="ECO:0000256" key="1">
    <source>
        <dbReference type="SAM" id="MobiDB-lite"/>
    </source>
</evidence>
<protein>
    <submittedName>
        <fullName evidence="3">Uncharacterized protein</fullName>
    </submittedName>
</protein>
<accession>A0A517SRJ7</accession>
<dbReference type="InterPro" id="IPR011446">
    <property type="entry name" value="BBP7"/>
</dbReference>
<dbReference type="RefSeq" id="WP_145270123.1">
    <property type="nucleotide sequence ID" value="NZ_CP036272.1"/>
</dbReference>
<feature type="chain" id="PRO_5022243210" evidence="2">
    <location>
        <begin position="20"/>
        <end position="650"/>
    </location>
</feature>
<organism evidence="3 4">
    <name type="scientific">Stieleria bergensis</name>
    <dbReference type="NCBI Taxonomy" id="2528025"/>
    <lineage>
        <taxon>Bacteria</taxon>
        <taxon>Pseudomonadati</taxon>
        <taxon>Planctomycetota</taxon>
        <taxon>Planctomycetia</taxon>
        <taxon>Pirellulales</taxon>
        <taxon>Pirellulaceae</taxon>
        <taxon>Stieleria</taxon>
    </lineage>
</organism>
<evidence type="ECO:0000313" key="3">
    <source>
        <dbReference type="EMBL" id="QDT58751.1"/>
    </source>
</evidence>
<keyword evidence="4" id="KW-1185">Reference proteome</keyword>
<dbReference type="Pfam" id="PF07585">
    <property type="entry name" value="BBP7"/>
    <property type="match status" value="1"/>
</dbReference>
<feature type="region of interest" description="Disordered" evidence="1">
    <location>
        <begin position="250"/>
        <end position="270"/>
    </location>
</feature>